<sequence length="70" mass="7846">MNDGWIRQQDGSHRANGRYVWVEVRQARDTFFVVSGGAMRGGAHRSLESAKASALTWLALLDDVHRPAEH</sequence>
<protein>
    <recommendedName>
        <fullName evidence="3">DRBM domain-containing protein</fullName>
    </recommendedName>
</protein>
<keyword evidence="2" id="KW-1185">Reference proteome</keyword>
<accession>A0ABS2RNY3</accession>
<name>A0ABS2RNY3_9ACTN</name>
<evidence type="ECO:0000313" key="1">
    <source>
        <dbReference type="EMBL" id="MBM7800720.1"/>
    </source>
</evidence>
<dbReference type="RefSeq" id="WP_204920065.1">
    <property type="nucleotide sequence ID" value="NZ_BAAAQP010000003.1"/>
</dbReference>
<evidence type="ECO:0000313" key="2">
    <source>
        <dbReference type="Proteomes" id="UP000704762"/>
    </source>
</evidence>
<dbReference type="EMBL" id="JAFBCF010000001">
    <property type="protein sequence ID" value="MBM7800720.1"/>
    <property type="molecule type" value="Genomic_DNA"/>
</dbReference>
<evidence type="ECO:0008006" key="3">
    <source>
        <dbReference type="Google" id="ProtNLM"/>
    </source>
</evidence>
<dbReference type="Proteomes" id="UP000704762">
    <property type="component" value="Unassembled WGS sequence"/>
</dbReference>
<gene>
    <name evidence="1" type="ORF">JOE57_003641</name>
</gene>
<reference evidence="1 2" key="1">
    <citation type="submission" date="2021-01" db="EMBL/GenBank/DDBJ databases">
        <title>Sequencing the genomes of 1000 actinobacteria strains.</title>
        <authorList>
            <person name="Klenk H.-P."/>
        </authorList>
    </citation>
    <scope>NUCLEOTIDE SEQUENCE [LARGE SCALE GENOMIC DNA]</scope>
    <source>
        <strain evidence="1 2">DSM 18662</strain>
    </source>
</reference>
<organism evidence="1 2">
    <name type="scientific">Microlunatus panaciterrae</name>
    <dbReference type="NCBI Taxonomy" id="400768"/>
    <lineage>
        <taxon>Bacteria</taxon>
        <taxon>Bacillati</taxon>
        <taxon>Actinomycetota</taxon>
        <taxon>Actinomycetes</taxon>
        <taxon>Propionibacteriales</taxon>
        <taxon>Propionibacteriaceae</taxon>
        <taxon>Microlunatus</taxon>
    </lineage>
</organism>
<comment type="caution">
    <text evidence="1">The sequence shown here is derived from an EMBL/GenBank/DDBJ whole genome shotgun (WGS) entry which is preliminary data.</text>
</comment>
<proteinExistence type="predicted"/>